<dbReference type="Pfam" id="PF25917">
    <property type="entry name" value="BSH_RND"/>
    <property type="match status" value="1"/>
</dbReference>
<dbReference type="EMBL" id="MRCG01000002">
    <property type="protein sequence ID" value="OKH50141.1"/>
    <property type="molecule type" value="Genomic_DNA"/>
</dbReference>
<dbReference type="GO" id="GO:0015562">
    <property type="term" value="F:efflux transmembrane transporter activity"/>
    <property type="evidence" value="ECO:0007669"/>
    <property type="project" value="TreeGrafter"/>
</dbReference>
<dbReference type="Gene3D" id="2.40.420.20">
    <property type="match status" value="1"/>
</dbReference>
<evidence type="ECO:0000256" key="2">
    <source>
        <dbReference type="SAM" id="Coils"/>
    </source>
</evidence>
<dbReference type="Gene3D" id="2.40.30.170">
    <property type="match status" value="1"/>
</dbReference>
<dbReference type="InterPro" id="IPR058625">
    <property type="entry name" value="MdtA-like_BSH"/>
</dbReference>
<comment type="similarity">
    <text evidence="1">Belongs to the membrane fusion protein (MFP) (TC 8.A.1) family.</text>
</comment>
<dbReference type="NCBIfam" id="TIGR01730">
    <property type="entry name" value="RND_mfp"/>
    <property type="match status" value="1"/>
</dbReference>
<proteinExistence type="inferred from homology"/>
<feature type="domain" description="Multidrug resistance protein MdtA-like barrel-sandwich hybrid" evidence="3">
    <location>
        <begin position="92"/>
        <end position="268"/>
    </location>
</feature>
<dbReference type="Gene3D" id="1.10.287.470">
    <property type="entry name" value="Helix hairpin bin"/>
    <property type="match status" value="1"/>
</dbReference>
<dbReference type="Pfam" id="PF25954">
    <property type="entry name" value="Beta-barrel_RND_2"/>
    <property type="match status" value="1"/>
</dbReference>
<keyword evidence="6" id="KW-1185">Reference proteome</keyword>
<dbReference type="SUPFAM" id="SSF111369">
    <property type="entry name" value="HlyD-like secretion proteins"/>
    <property type="match status" value="1"/>
</dbReference>
<dbReference type="RefSeq" id="WP_073607381.1">
    <property type="nucleotide sequence ID" value="NZ_MRCG01000002.1"/>
</dbReference>
<evidence type="ECO:0000259" key="4">
    <source>
        <dbReference type="Pfam" id="PF25954"/>
    </source>
</evidence>
<dbReference type="PANTHER" id="PTHR30469">
    <property type="entry name" value="MULTIDRUG RESISTANCE PROTEIN MDTA"/>
    <property type="match status" value="1"/>
</dbReference>
<dbReference type="Gene3D" id="2.40.50.100">
    <property type="match status" value="1"/>
</dbReference>
<protein>
    <submittedName>
        <fullName evidence="5">Efflux transporter periplasmic adaptor subunit</fullName>
    </submittedName>
</protein>
<feature type="coiled-coil region" evidence="2">
    <location>
        <begin position="190"/>
        <end position="224"/>
    </location>
</feature>
<reference evidence="5 6" key="1">
    <citation type="submission" date="2016-11" db="EMBL/GenBank/DDBJ databases">
        <title>Draft Genome Sequences of Nine Cyanobacterial Strains from Diverse Habitats.</title>
        <authorList>
            <person name="Zhu T."/>
            <person name="Hou S."/>
            <person name="Lu X."/>
            <person name="Hess W.R."/>
        </authorList>
    </citation>
    <scope>NUCLEOTIDE SEQUENCE [LARGE SCALE GENOMIC DNA]</scope>
    <source>
        <strain evidence="5 6">NIES-30</strain>
    </source>
</reference>
<comment type="caution">
    <text evidence="5">The sequence shown here is derived from an EMBL/GenBank/DDBJ whole genome shotgun (WGS) entry which is preliminary data.</text>
</comment>
<dbReference type="OrthoDB" id="5379451at2"/>
<name>A0A1U7J9M5_9CYAN</name>
<dbReference type="AlphaFoldDB" id="A0A1U7J9M5"/>
<sequence length="432" mass="46602">MDAFDFPIADAQTEPAASPKKRPWRSRLWILFALLWLTGGSFELWRWWQKQEVVPVAQAQQPPMPVQTLTVQAVSLAETSEFVASLRSHQSVLLRPQVQGQVAQIRVRSGDRVTAGTVLIEINPQQQQALVTGAAAAAESAQASIANARAGLQALAAQRVAKLTEVQYAQQEYDRFATLAEAGAVSRQMRDQYAQQLEVARALLNAMDEQIRAQQATIAQAEQSWQAAQAQTQAQASQLAYFQITAPFTGMVSDIPVKVGEVVSPGTALIGLAKNDTLEVNFSVPAERAALLQPGSPVELVDGQGQTLGTSQVEFIAPNADPATQLVLVKALLPNSEGKLRADQFVQARITWSQRQGTRVPASAVTHLGSQSFVFVAESGPEGTVARQRSVQLGEIEENQYQVIEGLQPGEAVITTGVLMLRDGAPVSPIEN</sequence>
<dbReference type="GO" id="GO:1990281">
    <property type="term" value="C:efflux pump complex"/>
    <property type="evidence" value="ECO:0007669"/>
    <property type="project" value="TreeGrafter"/>
</dbReference>
<evidence type="ECO:0000313" key="5">
    <source>
        <dbReference type="EMBL" id="OKH50141.1"/>
    </source>
</evidence>
<accession>A0A1U7J9M5</accession>
<feature type="domain" description="CusB-like beta-barrel" evidence="4">
    <location>
        <begin position="280"/>
        <end position="351"/>
    </location>
</feature>
<organism evidence="5 6">
    <name type="scientific">Phormidium tenue NIES-30</name>
    <dbReference type="NCBI Taxonomy" id="549789"/>
    <lineage>
        <taxon>Bacteria</taxon>
        <taxon>Bacillati</taxon>
        <taxon>Cyanobacteriota</taxon>
        <taxon>Cyanophyceae</taxon>
        <taxon>Oscillatoriophycideae</taxon>
        <taxon>Oscillatoriales</taxon>
        <taxon>Oscillatoriaceae</taxon>
        <taxon>Phormidium</taxon>
    </lineage>
</organism>
<keyword evidence="2" id="KW-0175">Coiled coil</keyword>
<dbReference type="Proteomes" id="UP000185557">
    <property type="component" value="Unassembled WGS sequence"/>
</dbReference>
<dbReference type="PANTHER" id="PTHR30469:SF39">
    <property type="entry name" value="SLL0180 PROTEIN"/>
    <property type="match status" value="1"/>
</dbReference>
<evidence type="ECO:0000259" key="3">
    <source>
        <dbReference type="Pfam" id="PF25917"/>
    </source>
</evidence>
<gene>
    <name evidence="5" type="ORF">NIES30_05435</name>
</gene>
<dbReference type="STRING" id="549789.NIES30_05435"/>
<dbReference type="InterPro" id="IPR058792">
    <property type="entry name" value="Beta-barrel_RND_2"/>
</dbReference>
<dbReference type="InterPro" id="IPR006143">
    <property type="entry name" value="RND_pump_MFP"/>
</dbReference>
<evidence type="ECO:0000256" key="1">
    <source>
        <dbReference type="ARBA" id="ARBA00009477"/>
    </source>
</evidence>
<evidence type="ECO:0000313" key="6">
    <source>
        <dbReference type="Proteomes" id="UP000185557"/>
    </source>
</evidence>